<dbReference type="Gene3D" id="3.30.450.20">
    <property type="entry name" value="PAS domain"/>
    <property type="match status" value="1"/>
</dbReference>
<feature type="transmembrane region" description="Helical" evidence="13">
    <location>
        <begin position="132"/>
        <end position="154"/>
    </location>
</feature>
<evidence type="ECO:0000256" key="8">
    <source>
        <dbReference type="ARBA" id="ARBA00022777"/>
    </source>
</evidence>
<dbReference type="Gene3D" id="3.30.565.10">
    <property type="entry name" value="Histidine kinase-like ATPase, C-terminal domain"/>
    <property type="match status" value="1"/>
</dbReference>
<evidence type="ECO:0000259" key="15">
    <source>
        <dbReference type="PROSITE" id="PS50885"/>
    </source>
</evidence>
<dbReference type="InterPro" id="IPR003660">
    <property type="entry name" value="HAMP_dom"/>
</dbReference>
<evidence type="ECO:0000256" key="3">
    <source>
        <dbReference type="ARBA" id="ARBA00012438"/>
    </source>
</evidence>
<evidence type="ECO:0000256" key="2">
    <source>
        <dbReference type="ARBA" id="ARBA00004141"/>
    </source>
</evidence>
<dbReference type="InterPro" id="IPR005467">
    <property type="entry name" value="His_kinase_dom"/>
</dbReference>
<keyword evidence="12 13" id="KW-0472">Membrane</keyword>
<dbReference type="EMBL" id="JAVDXO010000012">
    <property type="protein sequence ID" value="MDR7308585.1"/>
    <property type="molecule type" value="Genomic_DNA"/>
</dbReference>
<dbReference type="SUPFAM" id="SSF47384">
    <property type="entry name" value="Homodimeric domain of signal transducing histidine kinase"/>
    <property type="match status" value="1"/>
</dbReference>
<dbReference type="InterPro" id="IPR036890">
    <property type="entry name" value="HATPase_C_sf"/>
</dbReference>
<dbReference type="PROSITE" id="PS50885">
    <property type="entry name" value="HAMP"/>
    <property type="match status" value="1"/>
</dbReference>
<dbReference type="Pfam" id="PF00672">
    <property type="entry name" value="HAMP"/>
    <property type="match status" value="1"/>
</dbReference>
<keyword evidence="6 13" id="KW-0812">Transmembrane</keyword>
<dbReference type="InterPro" id="IPR036097">
    <property type="entry name" value="HisK_dim/P_sf"/>
</dbReference>
<dbReference type="NCBIfam" id="TIGR00229">
    <property type="entry name" value="sensory_box"/>
    <property type="match status" value="1"/>
</dbReference>
<evidence type="ECO:0000256" key="5">
    <source>
        <dbReference type="ARBA" id="ARBA00022679"/>
    </source>
</evidence>
<evidence type="ECO:0000313" key="16">
    <source>
        <dbReference type="EMBL" id="MDR7308585.1"/>
    </source>
</evidence>
<keyword evidence="17" id="KW-1185">Reference proteome</keyword>
<reference evidence="16 17" key="1">
    <citation type="submission" date="2023-07" db="EMBL/GenBank/DDBJ databases">
        <title>Sorghum-associated microbial communities from plants grown in Nebraska, USA.</title>
        <authorList>
            <person name="Schachtman D."/>
        </authorList>
    </citation>
    <scope>NUCLEOTIDE SEQUENCE [LARGE SCALE GENOMIC DNA]</scope>
    <source>
        <strain evidence="16 17">BE308</strain>
    </source>
</reference>
<evidence type="ECO:0000256" key="9">
    <source>
        <dbReference type="ARBA" id="ARBA00022840"/>
    </source>
</evidence>
<keyword evidence="4" id="KW-0597">Phosphoprotein</keyword>
<feature type="domain" description="HAMP" evidence="15">
    <location>
        <begin position="156"/>
        <end position="208"/>
    </location>
</feature>
<evidence type="ECO:0000256" key="11">
    <source>
        <dbReference type="ARBA" id="ARBA00023012"/>
    </source>
</evidence>
<dbReference type="SMART" id="SM00304">
    <property type="entry name" value="HAMP"/>
    <property type="match status" value="1"/>
</dbReference>
<dbReference type="Pfam" id="PF02518">
    <property type="entry name" value="HATPase_c"/>
    <property type="match status" value="1"/>
</dbReference>
<accession>A0ABU1ZSQ3</accession>
<dbReference type="CDD" id="cd00082">
    <property type="entry name" value="HisKA"/>
    <property type="match status" value="1"/>
</dbReference>
<gene>
    <name evidence="16" type="ORF">J2X15_003901</name>
</gene>
<evidence type="ECO:0000256" key="4">
    <source>
        <dbReference type="ARBA" id="ARBA00022553"/>
    </source>
</evidence>
<dbReference type="SUPFAM" id="SSF55874">
    <property type="entry name" value="ATPase domain of HSP90 chaperone/DNA topoisomerase II/histidine kinase"/>
    <property type="match status" value="1"/>
</dbReference>
<keyword evidence="5" id="KW-0808">Transferase</keyword>
<protein>
    <recommendedName>
        <fullName evidence="3">histidine kinase</fullName>
        <ecNumber evidence="3">2.7.13.3</ecNumber>
    </recommendedName>
</protein>
<comment type="catalytic activity">
    <reaction evidence="1">
        <text>ATP + protein L-histidine = ADP + protein N-phospho-L-histidine.</text>
        <dbReference type="EC" id="2.7.13.3"/>
    </reaction>
</comment>
<dbReference type="Gene3D" id="1.10.287.130">
    <property type="match status" value="1"/>
</dbReference>
<dbReference type="PROSITE" id="PS50109">
    <property type="entry name" value="HIS_KIN"/>
    <property type="match status" value="1"/>
</dbReference>
<dbReference type="PANTHER" id="PTHR42878">
    <property type="entry name" value="TWO-COMPONENT HISTIDINE KINASE"/>
    <property type="match status" value="1"/>
</dbReference>
<evidence type="ECO:0000256" key="7">
    <source>
        <dbReference type="ARBA" id="ARBA00022741"/>
    </source>
</evidence>
<dbReference type="PANTHER" id="PTHR42878:SF7">
    <property type="entry name" value="SENSOR HISTIDINE KINASE GLRK"/>
    <property type="match status" value="1"/>
</dbReference>
<dbReference type="InterPro" id="IPR035965">
    <property type="entry name" value="PAS-like_dom_sf"/>
</dbReference>
<comment type="subcellular location">
    <subcellularLocation>
        <location evidence="2">Membrane</location>
        <topology evidence="2">Multi-pass membrane protein</topology>
    </subcellularLocation>
</comment>
<dbReference type="InterPro" id="IPR050351">
    <property type="entry name" value="BphY/WalK/GraS-like"/>
</dbReference>
<organism evidence="16 17">
    <name type="scientific">Rhodoferax saidenbachensis</name>
    <dbReference type="NCBI Taxonomy" id="1484693"/>
    <lineage>
        <taxon>Bacteria</taxon>
        <taxon>Pseudomonadati</taxon>
        <taxon>Pseudomonadota</taxon>
        <taxon>Betaproteobacteria</taxon>
        <taxon>Burkholderiales</taxon>
        <taxon>Comamonadaceae</taxon>
        <taxon>Rhodoferax</taxon>
    </lineage>
</organism>
<evidence type="ECO:0000256" key="13">
    <source>
        <dbReference type="SAM" id="Phobius"/>
    </source>
</evidence>
<comment type="caution">
    <text evidence="16">The sequence shown here is derived from an EMBL/GenBank/DDBJ whole genome shotgun (WGS) entry which is preliminary data.</text>
</comment>
<dbReference type="InterPro" id="IPR003594">
    <property type="entry name" value="HATPase_dom"/>
</dbReference>
<dbReference type="RefSeq" id="WP_310346085.1">
    <property type="nucleotide sequence ID" value="NZ_JAVDXO010000012.1"/>
</dbReference>
<evidence type="ECO:0000256" key="12">
    <source>
        <dbReference type="ARBA" id="ARBA00023136"/>
    </source>
</evidence>
<dbReference type="SUPFAM" id="SSF55785">
    <property type="entry name" value="PYP-like sensor domain (PAS domain)"/>
    <property type="match status" value="1"/>
</dbReference>
<dbReference type="SMART" id="SM00387">
    <property type="entry name" value="HATPase_c"/>
    <property type="match status" value="1"/>
</dbReference>
<sequence length="651" mass="71323">MLGAALGILLPALFLAYFQVTSKLETEVKLRVEAPMRQYAEVLSRGMAVAVWNLDRGVASELVDAVMRNPDVVSVTVTDEFRDVFVRKHSEAVPTVPTLTDQRDISYNGARVGRLTVEMSPERIEREMRQDLMRFMLALLVQMALAFLFIWPLFNRRVLKPLLQLREDASRLARGELDQPLAWQRQDEMGELAHALDTMRTDLAALMSERAQKTAALQTELAERKRTEEALRVSQTKFAAIFDASPIAMSVSMVDPDVLTVDVNSAWVRVFGLDRTAVIGSNGAHTGIWRDVASRQEALRILKATGELEGFKSWMQRGQSRDPMLCELSGRVVQLGTDRVLIMAFDDITAKHRYEENILQLNATLEHRVEERTQELSATLTQLTVAQAELVRAEKMSALGSLVAGIAHELNTPIGNSLTVASTLQDHANAFSSSMAQGLTRSRLEEFVGNTRQGAGILMRGLQHAAELVSSFKQVAVDQTSLNRRTFDLHATVSEILLTLGPTIRKSNHRVLCDIAPDIVMDSYPGPLGQVITNLINNALLHAFDGVDQGCVQVAASLTPDGAVRLQVSDNGVGIPSAHLPRVFDPFFTTKLGQGGSGLGLNIVYNLVTRSLGGTVHVASNPGEGATFSLLLPRHAPVLAMESVEPEALAT</sequence>
<evidence type="ECO:0000313" key="17">
    <source>
        <dbReference type="Proteomes" id="UP001268089"/>
    </source>
</evidence>
<keyword evidence="10 13" id="KW-1133">Transmembrane helix</keyword>
<dbReference type="CDD" id="cd06225">
    <property type="entry name" value="HAMP"/>
    <property type="match status" value="1"/>
</dbReference>
<feature type="domain" description="Histidine kinase" evidence="14">
    <location>
        <begin position="405"/>
        <end position="636"/>
    </location>
</feature>
<evidence type="ECO:0000259" key="14">
    <source>
        <dbReference type="PROSITE" id="PS50109"/>
    </source>
</evidence>
<keyword evidence="8" id="KW-0418">Kinase</keyword>
<dbReference type="CDD" id="cd00075">
    <property type="entry name" value="HATPase"/>
    <property type="match status" value="1"/>
</dbReference>
<dbReference type="InterPro" id="IPR003661">
    <property type="entry name" value="HisK_dim/P_dom"/>
</dbReference>
<evidence type="ECO:0000256" key="10">
    <source>
        <dbReference type="ARBA" id="ARBA00022989"/>
    </source>
</evidence>
<dbReference type="Gene3D" id="6.10.340.10">
    <property type="match status" value="1"/>
</dbReference>
<dbReference type="EC" id="2.7.13.3" evidence="3"/>
<keyword evidence="9" id="KW-0067">ATP-binding</keyword>
<evidence type="ECO:0000256" key="6">
    <source>
        <dbReference type="ARBA" id="ARBA00022692"/>
    </source>
</evidence>
<dbReference type="InterPro" id="IPR000014">
    <property type="entry name" value="PAS"/>
</dbReference>
<dbReference type="InterPro" id="IPR004358">
    <property type="entry name" value="Sig_transdc_His_kin-like_C"/>
</dbReference>
<dbReference type="PRINTS" id="PR00344">
    <property type="entry name" value="BCTRLSENSOR"/>
</dbReference>
<proteinExistence type="predicted"/>
<dbReference type="Proteomes" id="UP001268089">
    <property type="component" value="Unassembled WGS sequence"/>
</dbReference>
<evidence type="ECO:0000256" key="1">
    <source>
        <dbReference type="ARBA" id="ARBA00000085"/>
    </source>
</evidence>
<keyword evidence="7" id="KW-0547">Nucleotide-binding</keyword>
<dbReference type="SUPFAM" id="SSF158472">
    <property type="entry name" value="HAMP domain-like"/>
    <property type="match status" value="1"/>
</dbReference>
<keyword evidence="11" id="KW-0902">Two-component regulatory system</keyword>
<name>A0ABU1ZSQ3_9BURK</name>